<evidence type="ECO:0000256" key="3">
    <source>
        <dbReference type="ARBA" id="ARBA00022448"/>
    </source>
</evidence>
<reference evidence="12 13" key="1">
    <citation type="journal article" date="2016" name="Nat. Commun.">
        <title>Thousands of microbial genomes shed light on interconnected biogeochemical processes in an aquifer system.</title>
        <authorList>
            <person name="Anantharaman K."/>
            <person name="Brown C.T."/>
            <person name="Hug L.A."/>
            <person name="Sharon I."/>
            <person name="Castelle C.J."/>
            <person name="Probst A.J."/>
            <person name="Thomas B.C."/>
            <person name="Singh A."/>
            <person name="Wilkins M.J."/>
            <person name="Karaoz U."/>
            <person name="Brodie E.L."/>
            <person name="Williams K.H."/>
            <person name="Hubbard S.S."/>
            <person name="Banfield J.F."/>
        </authorList>
    </citation>
    <scope>NUCLEOTIDE SEQUENCE [LARGE SCALE GENOMIC DNA]</scope>
</reference>
<evidence type="ECO:0000256" key="4">
    <source>
        <dbReference type="ARBA" id="ARBA00023065"/>
    </source>
</evidence>
<dbReference type="Proteomes" id="UP000178315">
    <property type="component" value="Unassembled WGS sequence"/>
</dbReference>
<keyword evidence="4 8" id="KW-0406">Ion transport</keyword>
<dbReference type="InterPro" id="IPR036794">
    <property type="entry name" value="ATP_F1_dsu/esu_C_sf"/>
</dbReference>
<keyword evidence="7 8" id="KW-0066">ATP synthesis</keyword>
<evidence type="ECO:0000259" key="11">
    <source>
        <dbReference type="Pfam" id="PF02823"/>
    </source>
</evidence>
<keyword evidence="8" id="KW-1003">Cell membrane</keyword>
<dbReference type="InterPro" id="IPR020547">
    <property type="entry name" value="ATP_synth_F1_esu_C"/>
</dbReference>
<dbReference type="InterPro" id="IPR001469">
    <property type="entry name" value="ATP_synth_F1_dsu/esu"/>
</dbReference>
<evidence type="ECO:0000256" key="9">
    <source>
        <dbReference type="RuleBase" id="RU003656"/>
    </source>
</evidence>
<dbReference type="GO" id="GO:0005524">
    <property type="term" value="F:ATP binding"/>
    <property type="evidence" value="ECO:0007669"/>
    <property type="project" value="UniProtKB-UniRule"/>
</dbReference>
<evidence type="ECO:0000256" key="6">
    <source>
        <dbReference type="ARBA" id="ARBA00023196"/>
    </source>
</evidence>
<evidence type="ECO:0000256" key="7">
    <source>
        <dbReference type="ARBA" id="ARBA00023310"/>
    </source>
</evidence>
<comment type="caution">
    <text evidence="12">The sequence shown here is derived from an EMBL/GenBank/DDBJ whole genome shotgun (WGS) entry which is preliminary data.</text>
</comment>
<comment type="function">
    <text evidence="8">Produces ATP from ADP in the presence of a proton gradient across the membrane.</text>
</comment>
<dbReference type="Pfam" id="PF00401">
    <property type="entry name" value="ATP-synt_DE"/>
    <property type="match status" value="1"/>
</dbReference>
<comment type="subunit">
    <text evidence="8 9">F-type ATPases have 2 components, CF(1) - the catalytic core - and CF(0) - the membrane proton channel. CF(1) has five subunits: alpha(3), beta(3), gamma(1), delta(1), epsilon(1). CF(0) has three main subunits: a, b and c.</text>
</comment>
<gene>
    <name evidence="8" type="primary">atpC</name>
    <name evidence="12" type="ORF">A3H61_03360</name>
</gene>
<comment type="subcellular location">
    <subcellularLocation>
        <location evidence="1 8">Cell membrane</location>
        <topology evidence="1 8">Peripheral membrane protein</topology>
    </subcellularLocation>
</comment>
<dbReference type="AlphaFoldDB" id="A0A1G2A7H8"/>
<evidence type="ECO:0000259" key="10">
    <source>
        <dbReference type="Pfam" id="PF00401"/>
    </source>
</evidence>
<dbReference type="GO" id="GO:0005886">
    <property type="term" value="C:plasma membrane"/>
    <property type="evidence" value="ECO:0007669"/>
    <property type="project" value="UniProtKB-SubCell"/>
</dbReference>
<dbReference type="EMBL" id="MHJU01000027">
    <property type="protein sequence ID" value="OGY72619.1"/>
    <property type="molecule type" value="Genomic_DNA"/>
</dbReference>
<dbReference type="SUPFAM" id="SSF46604">
    <property type="entry name" value="Epsilon subunit of F1F0-ATP synthase C-terminal domain"/>
    <property type="match status" value="1"/>
</dbReference>
<dbReference type="SUPFAM" id="SSF51344">
    <property type="entry name" value="Epsilon subunit of F1F0-ATP synthase N-terminal domain"/>
    <property type="match status" value="1"/>
</dbReference>
<proteinExistence type="inferred from homology"/>
<dbReference type="Gene3D" id="2.60.15.10">
    <property type="entry name" value="F0F1 ATP synthase delta/epsilon subunit, N-terminal"/>
    <property type="match status" value="1"/>
</dbReference>
<keyword evidence="5 8" id="KW-0472">Membrane</keyword>
<organism evidence="12 13">
    <name type="scientific">Candidatus Jacksonbacteria bacterium RIFCSPLOWO2_02_FULL_44_20</name>
    <dbReference type="NCBI Taxonomy" id="1798460"/>
    <lineage>
        <taxon>Bacteria</taxon>
        <taxon>Candidatus Jacksoniibacteriota</taxon>
    </lineage>
</organism>
<evidence type="ECO:0000256" key="2">
    <source>
        <dbReference type="ARBA" id="ARBA00005712"/>
    </source>
</evidence>
<dbReference type="PANTHER" id="PTHR13822">
    <property type="entry name" value="ATP SYNTHASE DELTA/EPSILON CHAIN"/>
    <property type="match status" value="1"/>
</dbReference>
<feature type="domain" description="ATP synthase epsilon subunit C-terminal" evidence="10">
    <location>
        <begin position="84"/>
        <end position="129"/>
    </location>
</feature>
<dbReference type="InterPro" id="IPR036771">
    <property type="entry name" value="ATPsynth_dsu/esu_N"/>
</dbReference>
<evidence type="ECO:0000313" key="12">
    <source>
        <dbReference type="EMBL" id="OGY72619.1"/>
    </source>
</evidence>
<dbReference type="InterPro" id="IPR020546">
    <property type="entry name" value="ATP_synth_F1_dsu/esu_N"/>
</dbReference>
<keyword evidence="8" id="KW-0375">Hydrogen ion transport</keyword>
<dbReference type="PANTHER" id="PTHR13822:SF10">
    <property type="entry name" value="ATP SYNTHASE EPSILON CHAIN, CHLOROPLASTIC"/>
    <property type="match status" value="1"/>
</dbReference>
<dbReference type="CDD" id="cd12152">
    <property type="entry name" value="F1-ATPase_delta"/>
    <property type="match status" value="1"/>
</dbReference>
<dbReference type="Pfam" id="PF02823">
    <property type="entry name" value="ATP-synt_DE_N"/>
    <property type="match status" value="1"/>
</dbReference>
<evidence type="ECO:0000256" key="5">
    <source>
        <dbReference type="ARBA" id="ARBA00023136"/>
    </source>
</evidence>
<evidence type="ECO:0000256" key="1">
    <source>
        <dbReference type="ARBA" id="ARBA00004202"/>
    </source>
</evidence>
<dbReference type="HAMAP" id="MF_00530">
    <property type="entry name" value="ATP_synth_epsil_bac"/>
    <property type="match status" value="1"/>
</dbReference>
<evidence type="ECO:0000313" key="13">
    <source>
        <dbReference type="Proteomes" id="UP000178315"/>
    </source>
</evidence>
<evidence type="ECO:0000256" key="8">
    <source>
        <dbReference type="HAMAP-Rule" id="MF_00530"/>
    </source>
</evidence>
<feature type="domain" description="ATP synthase F1 complex delta/epsilon subunit N-terminal" evidence="11">
    <location>
        <begin position="2"/>
        <end position="80"/>
    </location>
</feature>
<comment type="similarity">
    <text evidence="2 8 9">Belongs to the ATPase epsilon chain family.</text>
</comment>
<accession>A0A1G2A7H8</accession>
<protein>
    <recommendedName>
        <fullName evidence="8">ATP synthase epsilon chain</fullName>
    </recommendedName>
    <alternativeName>
        <fullName evidence="8">ATP synthase F1 sector epsilon subunit</fullName>
    </alternativeName>
    <alternativeName>
        <fullName evidence="8">F-ATPase epsilon subunit</fullName>
    </alternativeName>
</protein>
<keyword evidence="3 8" id="KW-0813">Transport</keyword>
<dbReference type="GO" id="GO:0046933">
    <property type="term" value="F:proton-transporting ATP synthase activity, rotational mechanism"/>
    <property type="evidence" value="ECO:0007669"/>
    <property type="project" value="UniProtKB-UniRule"/>
</dbReference>
<dbReference type="GO" id="GO:0045259">
    <property type="term" value="C:proton-transporting ATP synthase complex"/>
    <property type="evidence" value="ECO:0007669"/>
    <property type="project" value="UniProtKB-KW"/>
</dbReference>
<name>A0A1G2A7H8_9BACT</name>
<sequence>MFHLRITTLERVVFDEETESVTLPGVTGEFTVLSGHIPFITSLKLGEITARNKAGEFFMGVSGGMAEVTGERVLVLADQAERAEEIDEQLAEEARNRAEALMSEKRGSGEVFAAAEAELQQSLLRLKIARKHRTKKSVTH</sequence>
<dbReference type="NCBIfam" id="TIGR01216">
    <property type="entry name" value="ATP_synt_epsi"/>
    <property type="match status" value="1"/>
</dbReference>
<keyword evidence="6 8" id="KW-0139">CF(1)</keyword>